<dbReference type="Proteomes" id="UP000253562">
    <property type="component" value="Unassembled WGS sequence"/>
</dbReference>
<reference evidence="1 2" key="1">
    <citation type="submission" date="2018-07" db="EMBL/GenBank/DDBJ databases">
        <title>Comparative genomes isolates from brazilian mangrove.</title>
        <authorList>
            <person name="De Araujo J.E."/>
            <person name="Taketani R.G."/>
            <person name="Silva M.C.P."/>
            <person name="Lourenco M.V."/>
            <person name="Oliveira V.M."/>
            <person name="Andreote F.D."/>
        </authorList>
    </citation>
    <scope>NUCLEOTIDE SEQUENCE [LARGE SCALE GENOMIC DNA]</scope>
    <source>
        <strain evidence="1 2">HEX PRIS-MGV</strain>
    </source>
</reference>
<name>A0A368KU52_9BACT</name>
<proteinExistence type="predicted"/>
<evidence type="ECO:0000313" key="2">
    <source>
        <dbReference type="Proteomes" id="UP000253562"/>
    </source>
</evidence>
<sequence>MNEVFAEKSPRPFPKRYEPNDKLVEAIPKQSRKAPSQALSQKVIRMPKYKLIANKFSLGKLGLKEYFGPVIASSDAFFLVIRMSEAAALAGSLGGVLGSVLVNTASKFIPGKRSTMEIDLCDLPIEITSDPDWPQIQLDGRVIIIPRSVIVSTHYPWWGALRIETSERRFNITPSFFYRGGVVKFLREHGWHV</sequence>
<accession>A0A368KU52</accession>
<protein>
    <submittedName>
        <fullName evidence="1">Uncharacterized protein</fullName>
    </submittedName>
</protein>
<dbReference type="AlphaFoldDB" id="A0A368KU52"/>
<comment type="caution">
    <text evidence="1">The sequence shown here is derived from an EMBL/GenBank/DDBJ whole genome shotgun (WGS) entry which is preliminary data.</text>
</comment>
<dbReference type="EMBL" id="QPEX01000010">
    <property type="protein sequence ID" value="RCS53928.1"/>
    <property type="molecule type" value="Genomic_DNA"/>
</dbReference>
<gene>
    <name evidence="1" type="ORF">DTL42_01830</name>
</gene>
<organism evidence="1 2">
    <name type="scientific">Bremerella cremea</name>
    <dbReference type="NCBI Taxonomy" id="1031537"/>
    <lineage>
        <taxon>Bacteria</taxon>
        <taxon>Pseudomonadati</taxon>
        <taxon>Planctomycetota</taxon>
        <taxon>Planctomycetia</taxon>
        <taxon>Pirellulales</taxon>
        <taxon>Pirellulaceae</taxon>
        <taxon>Bremerella</taxon>
    </lineage>
</organism>
<evidence type="ECO:0000313" key="1">
    <source>
        <dbReference type="EMBL" id="RCS53928.1"/>
    </source>
</evidence>